<dbReference type="RefSeq" id="WP_406762404.1">
    <property type="nucleotide sequence ID" value="NZ_JBJIAB010000037.1"/>
</dbReference>
<feature type="domain" description="Phage neck terminator protein gp12-like" evidence="1">
    <location>
        <begin position="10"/>
        <end position="180"/>
    </location>
</feature>
<dbReference type="Pfam" id="PF23961">
    <property type="entry name" value="Phage_tail_terminator_9"/>
    <property type="match status" value="1"/>
</dbReference>
<dbReference type="EMBL" id="JBJIAB010000037">
    <property type="protein sequence ID" value="MFL0167657.1"/>
    <property type="molecule type" value="Genomic_DNA"/>
</dbReference>
<protein>
    <recommendedName>
        <fullName evidence="1">Phage neck terminator protein gp12-like domain-containing protein</fullName>
    </recommendedName>
</protein>
<evidence type="ECO:0000259" key="1">
    <source>
        <dbReference type="Pfam" id="PF23961"/>
    </source>
</evidence>
<dbReference type="InterPro" id="IPR057087">
    <property type="entry name" value="Gp12-like"/>
</dbReference>
<gene>
    <name evidence="2" type="ORF">ACJDTP_21525</name>
</gene>
<dbReference type="Proteomes" id="UP001623600">
    <property type="component" value="Unassembled WGS sequence"/>
</dbReference>
<reference evidence="2 3" key="1">
    <citation type="submission" date="2024-11" db="EMBL/GenBank/DDBJ databases">
        <authorList>
            <person name="Heng Y.C."/>
            <person name="Lim A.C.H."/>
            <person name="Lee J.K.Y."/>
            <person name="Kittelmann S."/>
        </authorList>
    </citation>
    <scope>NUCLEOTIDE SEQUENCE [LARGE SCALE GENOMIC DNA]</scope>
    <source>
        <strain evidence="2 3">WILCCON 0112</strain>
    </source>
</reference>
<comment type="caution">
    <text evidence="2">The sequence shown here is derived from an EMBL/GenBank/DDBJ whole genome shotgun (WGS) entry which is preliminary data.</text>
</comment>
<name>A0ABW8SBZ5_9CLOT</name>
<keyword evidence="3" id="KW-1185">Reference proteome</keyword>
<sequence length="195" mass="22754">MAERILKLKEIEDFFQSITCQIIGLDMTKEENQSKVRITWPQNGAPSWKINEDVIFLRVTPIDDKVARTLNIIYDTNSVDDDFLTKKTGYTRVHKIDFSLYGPNSYDNADLIRYSLLDPHLLKEKFRENNLAVIPDIPMPVRVPELYNGQWWDRSDFSAMFNEGVIREQQTPFIKSVEIKLATEKKTIDIPIDKN</sequence>
<proteinExistence type="predicted"/>
<evidence type="ECO:0000313" key="3">
    <source>
        <dbReference type="Proteomes" id="UP001623600"/>
    </source>
</evidence>
<accession>A0ABW8SBZ5</accession>
<organism evidence="2 3">
    <name type="scientific">Candidatus Clostridium helianthi</name>
    <dbReference type="NCBI Taxonomy" id="3381660"/>
    <lineage>
        <taxon>Bacteria</taxon>
        <taxon>Bacillati</taxon>
        <taxon>Bacillota</taxon>
        <taxon>Clostridia</taxon>
        <taxon>Eubacteriales</taxon>
        <taxon>Clostridiaceae</taxon>
        <taxon>Clostridium</taxon>
    </lineage>
</organism>
<evidence type="ECO:0000313" key="2">
    <source>
        <dbReference type="EMBL" id="MFL0167657.1"/>
    </source>
</evidence>